<dbReference type="EMBL" id="MU853557">
    <property type="protein sequence ID" value="KAK4147095.1"/>
    <property type="molecule type" value="Genomic_DNA"/>
</dbReference>
<protein>
    <submittedName>
        <fullName evidence="2">Uncharacterized protein</fullName>
    </submittedName>
</protein>
<dbReference type="GeneID" id="87815956"/>
<dbReference type="Proteomes" id="UP001302676">
    <property type="component" value="Unassembled WGS sequence"/>
</dbReference>
<feature type="region of interest" description="Disordered" evidence="1">
    <location>
        <begin position="1"/>
        <end position="175"/>
    </location>
</feature>
<sequence>MRCFRNVGRQASSSLISTASPQLASPVRCFTQSALRPPPNQPKRGIDDNPPAPRPSSQKDNYRRLTAKYNPRKHSRRPGIDDSIRPFHSNPTENKGQQQQPAQPQPPQPLSQPQEQEQEQEQDQQAPQPPQQQQGQPESEQQQQEQQQQPHPNAQPRRLAKERRTPVSELSAVQQALAATPEEEIPPIDPFEVLFYKRKVSIPVQFRGPQMQDGGERIVSIQHAQSESGDLAEATAGGDGEAANNGGVGAVGNNINDILETLAKRDEDLIVREKRLLKAERRVETRWELVKESMAVFNTRVDHVIKLCDKLLEDQGKKPEDTLPGEDIMEMQVDKKEEAEAEMPGVQQPTTEQVKTAREARARKLKVELKRHAGGEGINAKALD</sequence>
<dbReference type="AlphaFoldDB" id="A0AAN6ZPN3"/>
<organism evidence="2 3">
    <name type="scientific">Dichotomopilus funicola</name>
    <dbReference type="NCBI Taxonomy" id="1934379"/>
    <lineage>
        <taxon>Eukaryota</taxon>
        <taxon>Fungi</taxon>
        <taxon>Dikarya</taxon>
        <taxon>Ascomycota</taxon>
        <taxon>Pezizomycotina</taxon>
        <taxon>Sordariomycetes</taxon>
        <taxon>Sordariomycetidae</taxon>
        <taxon>Sordariales</taxon>
        <taxon>Chaetomiaceae</taxon>
        <taxon>Dichotomopilus</taxon>
    </lineage>
</organism>
<reference evidence="2" key="2">
    <citation type="submission" date="2023-05" db="EMBL/GenBank/DDBJ databases">
        <authorList>
            <consortium name="Lawrence Berkeley National Laboratory"/>
            <person name="Steindorff A."/>
            <person name="Hensen N."/>
            <person name="Bonometti L."/>
            <person name="Westerberg I."/>
            <person name="Brannstrom I.O."/>
            <person name="Guillou S."/>
            <person name="Cros-Aarteil S."/>
            <person name="Calhoun S."/>
            <person name="Haridas S."/>
            <person name="Kuo A."/>
            <person name="Mondo S."/>
            <person name="Pangilinan J."/>
            <person name="Riley R."/>
            <person name="Labutti K."/>
            <person name="Andreopoulos B."/>
            <person name="Lipzen A."/>
            <person name="Chen C."/>
            <person name="Yanf M."/>
            <person name="Daum C."/>
            <person name="Ng V."/>
            <person name="Clum A."/>
            <person name="Ohm R."/>
            <person name="Martin F."/>
            <person name="Silar P."/>
            <person name="Natvig D."/>
            <person name="Lalanne C."/>
            <person name="Gautier V."/>
            <person name="Ament-Velasquez S.L."/>
            <person name="Kruys A."/>
            <person name="Hutchinson M.I."/>
            <person name="Powell A.J."/>
            <person name="Barry K."/>
            <person name="Miller A.N."/>
            <person name="Grigoriev I.V."/>
            <person name="Debuchy R."/>
            <person name="Gladieux P."/>
            <person name="Thoren M.H."/>
            <person name="Johannesson H."/>
        </authorList>
    </citation>
    <scope>NUCLEOTIDE SEQUENCE</scope>
    <source>
        <strain evidence="2">CBS 141.50</strain>
    </source>
</reference>
<proteinExistence type="predicted"/>
<evidence type="ECO:0000256" key="1">
    <source>
        <dbReference type="SAM" id="MobiDB-lite"/>
    </source>
</evidence>
<feature type="compositionally biased region" description="Low complexity" evidence="1">
    <location>
        <begin position="123"/>
        <end position="156"/>
    </location>
</feature>
<reference evidence="2" key="1">
    <citation type="journal article" date="2023" name="Mol. Phylogenet. Evol.">
        <title>Genome-scale phylogeny and comparative genomics of the fungal order Sordariales.</title>
        <authorList>
            <person name="Hensen N."/>
            <person name="Bonometti L."/>
            <person name="Westerberg I."/>
            <person name="Brannstrom I.O."/>
            <person name="Guillou S."/>
            <person name="Cros-Aarteil S."/>
            <person name="Calhoun S."/>
            <person name="Haridas S."/>
            <person name="Kuo A."/>
            <person name="Mondo S."/>
            <person name="Pangilinan J."/>
            <person name="Riley R."/>
            <person name="LaButti K."/>
            <person name="Andreopoulos B."/>
            <person name="Lipzen A."/>
            <person name="Chen C."/>
            <person name="Yan M."/>
            <person name="Daum C."/>
            <person name="Ng V."/>
            <person name="Clum A."/>
            <person name="Steindorff A."/>
            <person name="Ohm R.A."/>
            <person name="Martin F."/>
            <person name="Silar P."/>
            <person name="Natvig D.O."/>
            <person name="Lalanne C."/>
            <person name="Gautier V."/>
            <person name="Ament-Velasquez S.L."/>
            <person name="Kruys A."/>
            <person name="Hutchinson M.I."/>
            <person name="Powell A.J."/>
            <person name="Barry K."/>
            <person name="Miller A.N."/>
            <person name="Grigoriev I.V."/>
            <person name="Debuchy R."/>
            <person name="Gladieux P."/>
            <person name="Hiltunen Thoren M."/>
            <person name="Johannesson H."/>
        </authorList>
    </citation>
    <scope>NUCLEOTIDE SEQUENCE</scope>
    <source>
        <strain evidence="2">CBS 141.50</strain>
    </source>
</reference>
<keyword evidence="3" id="KW-1185">Reference proteome</keyword>
<feature type="region of interest" description="Disordered" evidence="1">
    <location>
        <begin position="334"/>
        <end position="359"/>
    </location>
</feature>
<accession>A0AAN6ZPN3</accession>
<dbReference type="RefSeq" id="XP_062640466.1">
    <property type="nucleotide sequence ID" value="XM_062779343.1"/>
</dbReference>
<evidence type="ECO:0000313" key="2">
    <source>
        <dbReference type="EMBL" id="KAK4147095.1"/>
    </source>
</evidence>
<name>A0AAN6ZPN3_9PEZI</name>
<comment type="caution">
    <text evidence="2">The sequence shown here is derived from an EMBL/GenBank/DDBJ whole genome shotgun (WGS) entry which is preliminary data.</text>
</comment>
<feature type="compositionally biased region" description="Polar residues" evidence="1">
    <location>
        <begin position="9"/>
        <end position="23"/>
    </location>
</feature>
<evidence type="ECO:0000313" key="3">
    <source>
        <dbReference type="Proteomes" id="UP001302676"/>
    </source>
</evidence>
<gene>
    <name evidence="2" type="ORF">C8A04DRAFT_24889</name>
</gene>